<dbReference type="Proteomes" id="UP000000305">
    <property type="component" value="Unassembled WGS sequence"/>
</dbReference>
<keyword evidence="3" id="KW-1185">Reference proteome</keyword>
<dbReference type="OrthoDB" id="6742202at2759"/>
<evidence type="ECO:0000313" key="2">
    <source>
        <dbReference type="EMBL" id="EFX74999.1"/>
    </source>
</evidence>
<accession>E9GZI7</accession>
<feature type="region of interest" description="Disordered" evidence="1">
    <location>
        <begin position="206"/>
        <end position="249"/>
    </location>
</feature>
<dbReference type="InParanoid" id="E9GZI7"/>
<proteinExistence type="predicted"/>
<protein>
    <submittedName>
        <fullName evidence="2">Uncharacterized protein</fullName>
    </submittedName>
</protein>
<dbReference type="AlphaFoldDB" id="E9GZI7"/>
<name>E9GZI7_DAPPU</name>
<gene>
    <name evidence="2" type="ORF">DAPPUDRAFT_108228</name>
</gene>
<sequence length="320" mass="36403">MKNYFSRPVEQYVRCSKLLLRKNNIVCFYLLQKTSYLDLLLDPGPRPRSRKVNPDCDFHSKFERIPSQWNGATGRSRILDDTLAPTGTDFSENQLIPIAQKQSVEHTKDGLSQSTKPQSINAGVQRWTFAEVEALFAVYSPFQPRFKKKNEHRCSGKFASMKKKFNEINDQIPEANKGKRVQWPFFARMNQVLGLEYSSTLEHVHGVGATTSKKRSRDSTPSPTRRPSSENSQETRSSRKKGKITNSESISRLIDLEMDRAAMDQEFRAEIKASNETSCAKSNAIISAAKAIEKVSEAFLAKYRRVDEDNKVAKAIEEID</sequence>
<dbReference type="PhylomeDB" id="E9GZI7"/>
<reference evidence="2 3" key="1">
    <citation type="journal article" date="2011" name="Science">
        <title>The ecoresponsive genome of Daphnia pulex.</title>
        <authorList>
            <person name="Colbourne J.K."/>
            <person name="Pfrender M.E."/>
            <person name="Gilbert D."/>
            <person name="Thomas W.K."/>
            <person name="Tucker A."/>
            <person name="Oakley T.H."/>
            <person name="Tokishita S."/>
            <person name="Aerts A."/>
            <person name="Arnold G.J."/>
            <person name="Basu M.K."/>
            <person name="Bauer D.J."/>
            <person name="Caceres C.E."/>
            <person name="Carmel L."/>
            <person name="Casola C."/>
            <person name="Choi J.H."/>
            <person name="Detter J.C."/>
            <person name="Dong Q."/>
            <person name="Dusheyko S."/>
            <person name="Eads B.D."/>
            <person name="Frohlich T."/>
            <person name="Geiler-Samerotte K.A."/>
            <person name="Gerlach D."/>
            <person name="Hatcher P."/>
            <person name="Jogdeo S."/>
            <person name="Krijgsveld J."/>
            <person name="Kriventseva E.V."/>
            <person name="Kultz D."/>
            <person name="Laforsch C."/>
            <person name="Lindquist E."/>
            <person name="Lopez J."/>
            <person name="Manak J.R."/>
            <person name="Muller J."/>
            <person name="Pangilinan J."/>
            <person name="Patwardhan R.P."/>
            <person name="Pitluck S."/>
            <person name="Pritham E.J."/>
            <person name="Rechtsteiner A."/>
            <person name="Rho M."/>
            <person name="Rogozin I.B."/>
            <person name="Sakarya O."/>
            <person name="Salamov A."/>
            <person name="Schaack S."/>
            <person name="Shapiro H."/>
            <person name="Shiga Y."/>
            <person name="Skalitzky C."/>
            <person name="Smith Z."/>
            <person name="Souvorov A."/>
            <person name="Sung W."/>
            <person name="Tang Z."/>
            <person name="Tsuchiya D."/>
            <person name="Tu H."/>
            <person name="Vos H."/>
            <person name="Wang M."/>
            <person name="Wolf Y.I."/>
            <person name="Yamagata H."/>
            <person name="Yamada T."/>
            <person name="Ye Y."/>
            <person name="Shaw J.R."/>
            <person name="Andrews J."/>
            <person name="Crease T.J."/>
            <person name="Tang H."/>
            <person name="Lucas S.M."/>
            <person name="Robertson H.M."/>
            <person name="Bork P."/>
            <person name="Koonin E.V."/>
            <person name="Zdobnov E.M."/>
            <person name="Grigoriev I.V."/>
            <person name="Lynch M."/>
            <person name="Boore J.L."/>
        </authorList>
    </citation>
    <scope>NUCLEOTIDE SEQUENCE [LARGE SCALE GENOMIC DNA]</scope>
</reference>
<evidence type="ECO:0000313" key="3">
    <source>
        <dbReference type="Proteomes" id="UP000000305"/>
    </source>
</evidence>
<dbReference type="HOGENOM" id="CLU_869488_0_0_1"/>
<organism evidence="2 3">
    <name type="scientific">Daphnia pulex</name>
    <name type="common">Water flea</name>
    <dbReference type="NCBI Taxonomy" id="6669"/>
    <lineage>
        <taxon>Eukaryota</taxon>
        <taxon>Metazoa</taxon>
        <taxon>Ecdysozoa</taxon>
        <taxon>Arthropoda</taxon>
        <taxon>Crustacea</taxon>
        <taxon>Branchiopoda</taxon>
        <taxon>Diplostraca</taxon>
        <taxon>Cladocera</taxon>
        <taxon>Anomopoda</taxon>
        <taxon>Daphniidae</taxon>
        <taxon>Daphnia</taxon>
    </lineage>
</organism>
<dbReference type="EMBL" id="GL732578">
    <property type="protein sequence ID" value="EFX74999.1"/>
    <property type="molecule type" value="Genomic_DNA"/>
</dbReference>
<evidence type="ECO:0000256" key="1">
    <source>
        <dbReference type="SAM" id="MobiDB-lite"/>
    </source>
</evidence>
<dbReference type="KEGG" id="dpx:DAPPUDRAFT_108228"/>